<dbReference type="Proteomes" id="UP001153737">
    <property type="component" value="Chromosome 5"/>
</dbReference>
<dbReference type="AlphaFoldDB" id="A0A9N9SH60"/>
<evidence type="ECO:0000313" key="2">
    <source>
        <dbReference type="Proteomes" id="UP001153737"/>
    </source>
</evidence>
<reference evidence="1" key="2">
    <citation type="submission" date="2022-10" db="EMBL/GenBank/DDBJ databases">
        <authorList>
            <consortium name="ENA_rothamsted_submissions"/>
            <consortium name="culmorum"/>
            <person name="King R."/>
        </authorList>
    </citation>
    <scope>NUCLEOTIDE SEQUENCE</scope>
</reference>
<reference evidence="1" key="1">
    <citation type="submission" date="2022-01" db="EMBL/GenBank/DDBJ databases">
        <authorList>
            <person name="King R."/>
        </authorList>
    </citation>
    <scope>NUCLEOTIDE SEQUENCE</scope>
</reference>
<dbReference type="OrthoDB" id="6806001at2759"/>
<organism evidence="1 2">
    <name type="scientific">Phaedon cochleariae</name>
    <name type="common">Mustard beetle</name>
    <dbReference type="NCBI Taxonomy" id="80249"/>
    <lineage>
        <taxon>Eukaryota</taxon>
        <taxon>Metazoa</taxon>
        <taxon>Ecdysozoa</taxon>
        <taxon>Arthropoda</taxon>
        <taxon>Hexapoda</taxon>
        <taxon>Insecta</taxon>
        <taxon>Pterygota</taxon>
        <taxon>Neoptera</taxon>
        <taxon>Endopterygota</taxon>
        <taxon>Coleoptera</taxon>
        <taxon>Polyphaga</taxon>
        <taxon>Cucujiformia</taxon>
        <taxon>Chrysomeloidea</taxon>
        <taxon>Chrysomelidae</taxon>
        <taxon>Chrysomelinae</taxon>
        <taxon>Chrysomelini</taxon>
        <taxon>Phaedon</taxon>
    </lineage>
</organism>
<keyword evidence="2" id="KW-1185">Reference proteome</keyword>
<name>A0A9N9SH60_PHACE</name>
<protein>
    <submittedName>
        <fullName evidence="1">Uncharacterized protein</fullName>
    </submittedName>
</protein>
<sequence>MPTKIQQTVEQMFSSDDCGILEKLQESMDKTTQLLEEKLPILTPIDRPSSLKDLMASTGKVTIEGKKSTNLSRPDVKIRRLNHKRLTHGHHRSKRIAPLVIWGGTALLTSAGVAIYNRADIEIEKSHMNNLLKNQETLEQYAKTTRETVNLLIDREESLVMAVNNIKEKINEIIKDYTCLKKDFSTYMDYMVTWSNIAPNSFLRAVNGALGGKLTIDLLPGDQLQRVMQYYPEFADTIFQKDPLMMYQSARVKVLKISKNPPMLETIVSVPRVLYPVFGSVYAQKACPWKINNTIVTIKEQTIKILSAETHSWYSMKGCNGMDNTYLCDMREMIHTPEHCLSLDEKPDLTKCPLVEVDSDFDKTVEQMFSSDDCGILEKLQESMDKTTQLLEEKLPILTPIDRPPSLKDLMASTGKETLEQYAKTTRETVNLLIDREESLVMAVNNITEKINEIIEDYTCLKKDFSTYMDYMVTWSNIAPNSFLRAVNGALGGKLTIDLLPGDQLQRVMQ</sequence>
<gene>
    <name evidence="1" type="ORF">PHAECO_LOCUS9069</name>
</gene>
<proteinExistence type="predicted"/>
<accession>A0A9N9SH60</accession>
<dbReference type="EMBL" id="OU896711">
    <property type="protein sequence ID" value="CAG9822208.1"/>
    <property type="molecule type" value="Genomic_DNA"/>
</dbReference>
<evidence type="ECO:0000313" key="1">
    <source>
        <dbReference type="EMBL" id="CAG9822208.1"/>
    </source>
</evidence>